<dbReference type="SUPFAM" id="SSF55785">
    <property type="entry name" value="PYP-like sensor domain (PAS domain)"/>
    <property type="match status" value="1"/>
</dbReference>
<dbReference type="OrthoDB" id="937463at2"/>
<evidence type="ECO:0000313" key="5">
    <source>
        <dbReference type="EMBL" id="ADQ79831.1"/>
    </source>
</evidence>
<dbReference type="KEGG" id="ppn:Palpr_1690"/>
<name>E4T537_PALPW</name>
<dbReference type="eggNOG" id="COG2197">
    <property type="taxonomic scope" value="Bacteria"/>
</dbReference>
<dbReference type="GO" id="GO:0006355">
    <property type="term" value="P:regulation of DNA-templated transcription"/>
    <property type="evidence" value="ECO:0007669"/>
    <property type="project" value="InterPro"/>
</dbReference>
<dbReference type="SMART" id="SM00421">
    <property type="entry name" value="HTH_LUXR"/>
    <property type="match status" value="1"/>
</dbReference>
<evidence type="ECO:0000256" key="2">
    <source>
        <dbReference type="ARBA" id="ARBA00023125"/>
    </source>
</evidence>
<sequence>MDANLPVSKTEDKSDELAFFQNIFDLLPAVVYINELQKPGDPLSCRNIWTNKTGLDAVGYSQEEITQMGYRYFQEIIHPDDLEILPIPITKYYEDASLQVLVCMQRVRYKDQSEYHWSYGHGVTIKTFDDGSSRQLLVVAMDITDTMHTDNQLVAALKEIKQLKSCLRLTTFTKREKEILTLIVKGKTDKFISEKLFISIKTAKKHRTNIIHKAGVKNTAELVALLTECGLN</sequence>
<dbReference type="CDD" id="cd06170">
    <property type="entry name" value="LuxR_C_like"/>
    <property type="match status" value="1"/>
</dbReference>
<dbReference type="STRING" id="694427.Palpr_1690"/>
<dbReference type="Gene3D" id="3.30.450.20">
    <property type="entry name" value="PAS domain"/>
    <property type="match status" value="1"/>
</dbReference>
<dbReference type="GO" id="GO:0003677">
    <property type="term" value="F:DNA binding"/>
    <property type="evidence" value="ECO:0007669"/>
    <property type="project" value="UniProtKB-KW"/>
</dbReference>
<keyword evidence="1" id="KW-0805">Transcription regulation</keyword>
<evidence type="ECO:0000256" key="1">
    <source>
        <dbReference type="ARBA" id="ARBA00023015"/>
    </source>
</evidence>
<dbReference type="PANTHER" id="PTHR44688">
    <property type="entry name" value="DNA-BINDING TRANSCRIPTIONAL ACTIVATOR DEVR_DOSR"/>
    <property type="match status" value="1"/>
</dbReference>
<dbReference type="AlphaFoldDB" id="E4T537"/>
<evidence type="ECO:0000259" key="4">
    <source>
        <dbReference type="PROSITE" id="PS50043"/>
    </source>
</evidence>
<keyword evidence="2" id="KW-0238">DNA-binding</keyword>
<evidence type="ECO:0000256" key="3">
    <source>
        <dbReference type="ARBA" id="ARBA00023163"/>
    </source>
</evidence>
<evidence type="ECO:0000313" key="6">
    <source>
        <dbReference type="Proteomes" id="UP000008718"/>
    </source>
</evidence>
<protein>
    <submittedName>
        <fullName evidence="5">Transcriptional regulator, LuxR family</fullName>
    </submittedName>
</protein>
<keyword evidence="6" id="KW-1185">Reference proteome</keyword>
<organism evidence="5 6">
    <name type="scientific">Paludibacter propionicigenes (strain DSM 17365 / JCM 13257 / WB4)</name>
    <dbReference type="NCBI Taxonomy" id="694427"/>
    <lineage>
        <taxon>Bacteria</taxon>
        <taxon>Pseudomonadati</taxon>
        <taxon>Bacteroidota</taxon>
        <taxon>Bacteroidia</taxon>
        <taxon>Bacteroidales</taxon>
        <taxon>Paludibacteraceae</taxon>
        <taxon>Paludibacter</taxon>
    </lineage>
</organism>
<dbReference type="SUPFAM" id="SSF46894">
    <property type="entry name" value="C-terminal effector domain of the bipartite response regulators"/>
    <property type="match status" value="1"/>
</dbReference>
<dbReference type="HOGENOM" id="CLU_1183314_0_0_10"/>
<accession>E4T537</accession>
<dbReference type="InterPro" id="IPR035965">
    <property type="entry name" value="PAS-like_dom_sf"/>
</dbReference>
<dbReference type="InterPro" id="IPR016032">
    <property type="entry name" value="Sig_transdc_resp-reg_C-effctor"/>
</dbReference>
<reference evidence="5 6" key="2">
    <citation type="journal article" date="2011" name="Stand. Genomic Sci.">
        <title>Complete genome sequence of Paludibacter propionicigenes type strain (WB4).</title>
        <authorList>
            <person name="Gronow S."/>
            <person name="Munk C."/>
            <person name="Lapidus A."/>
            <person name="Nolan M."/>
            <person name="Lucas S."/>
            <person name="Hammon N."/>
            <person name="Deshpande S."/>
            <person name="Cheng J.F."/>
            <person name="Tapia R."/>
            <person name="Han C."/>
            <person name="Goodwin L."/>
            <person name="Pitluck S."/>
            <person name="Liolios K."/>
            <person name="Ivanova N."/>
            <person name="Mavromatis K."/>
            <person name="Mikhailova N."/>
            <person name="Pati A."/>
            <person name="Chen A."/>
            <person name="Palaniappan K."/>
            <person name="Land M."/>
            <person name="Hauser L."/>
            <person name="Chang Y.J."/>
            <person name="Jeffries C.D."/>
            <person name="Brambilla E."/>
            <person name="Rohde M."/>
            <person name="Goker M."/>
            <person name="Detter J.C."/>
            <person name="Woyke T."/>
            <person name="Bristow J."/>
            <person name="Eisen J.A."/>
            <person name="Markowitz V."/>
            <person name="Hugenholtz P."/>
            <person name="Kyrpides N.C."/>
            <person name="Klenk H.P."/>
        </authorList>
    </citation>
    <scope>NUCLEOTIDE SEQUENCE [LARGE SCALE GENOMIC DNA]</scope>
    <source>
        <strain evidence="6">DSM 17365 / JCM 13257 / WB4</strain>
    </source>
</reference>
<reference key="1">
    <citation type="submission" date="2010-11" db="EMBL/GenBank/DDBJ databases">
        <title>The complete genome of Paludibacter propionicigenes DSM 17365.</title>
        <authorList>
            <consortium name="US DOE Joint Genome Institute (JGI-PGF)"/>
            <person name="Lucas S."/>
            <person name="Copeland A."/>
            <person name="Lapidus A."/>
            <person name="Bruce D."/>
            <person name="Goodwin L."/>
            <person name="Pitluck S."/>
            <person name="Kyrpides N."/>
            <person name="Mavromatis K."/>
            <person name="Ivanova N."/>
            <person name="Munk A.C."/>
            <person name="Brettin T."/>
            <person name="Detter J.C."/>
            <person name="Han C."/>
            <person name="Tapia R."/>
            <person name="Land M."/>
            <person name="Hauser L."/>
            <person name="Markowitz V."/>
            <person name="Cheng J.-F."/>
            <person name="Hugenholtz P."/>
            <person name="Woyke T."/>
            <person name="Wu D."/>
            <person name="Gronow S."/>
            <person name="Wellnitz S."/>
            <person name="Brambilla E."/>
            <person name="Klenk H.-P."/>
            <person name="Eisen J.A."/>
        </authorList>
    </citation>
    <scope>NUCLEOTIDE SEQUENCE</scope>
    <source>
        <strain>WB4</strain>
    </source>
</reference>
<dbReference type="Pfam" id="PF00196">
    <property type="entry name" value="GerE"/>
    <property type="match status" value="1"/>
</dbReference>
<dbReference type="Gene3D" id="1.10.10.10">
    <property type="entry name" value="Winged helix-like DNA-binding domain superfamily/Winged helix DNA-binding domain"/>
    <property type="match status" value="1"/>
</dbReference>
<feature type="domain" description="HTH luxR-type" evidence="4">
    <location>
        <begin position="165"/>
        <end position="230"/>
    </location>
</feature>
<gene>
    <name evidence="5" type="ordered locus">Palpr_1690</name>
</gene>
<dbReference type="EMBL" id="CP002345">
    <property type="protein sequence ID" value="ADQ79831.1"/>
    <property type="molecule type" value="Genomic_DNA"/>
</dbReference>
<proteinExistence type="predicted"/>
<dbReference type="PANTHER" id="PTHR44688:SF16">
    <property type="entry name" value="DNA-BINDING TRANSCRIPTIONAL ACTIVATOR DEVR_DOSR"/>
    <property type="match status" value="1"/>
</dbReference>
<dbReference type="Proteomes" id="UP000008718">
    <property type="component" value="Chromosome"/>
</dbReference>
<dbReference type="InterPro" id="IPR000792">
    <property type="entry name" value="Tscrpt_reg_LuxR_C"/>
</dbReference>
<dbReference type="InterPro" id="IPR036388">
    <property type="entry name" value="WH-like_DNA-bd_sf"/>
</dbReference>
<dbReference type="PRINTS" id="PR00038">
    <property type="entry name" value="HTHLUXR"/>
</dbReference>
<keyword evidence="3" id="KW-0804">Transcription</keyword>
<dbReference type="RefSeq" id="WP_013445200.1">
    <property type="nucleotide sequence ID" value="NC_014734.1"/>
</dbReference>
<dbReference type="PROSITE" id="PS50043">
    <property type="entry name" value="HTH_LUXR_2"/>
    <property type="match status" value="1"/>
</dbReference>